<comment type="caution">
    <text evidence="1">The sequence shown here is derived from an EMBL/GenBank/DDBJ whole genome shotgun (WGS) entry which is preliminary data.</text>
</comment>
<reference evidence="1 2" key="1">
    <citation type="submission" date="2023-05" db="EMBL/GenBank/DDBJ databases">
        <title>Lysobacter sp. strain LF1 Genome sequencing and assembly.</title>
        <authorList>
            <person name="Jung Y."/>
        </authorList>
    </citation>
    <scope>NUCLEOTIDE SEQUENCE [LARGE SCALE GENOMIC DNA]</scope>
    <source>
        <strain evidence="1 2">LF1</strain>
    </source>
</reference>
<accession>A0ABT6XC72</accession>
<dbReference type="RefSeq" id="WP_283211184.1">
    <property type="nucleotide sequence ID" value="NZ_JASGBI010000001.1"/>
</dbReference>
<gene>
    <name evidence="1" type="ORF">QLQ15_01980</name>
</gene>
<evidence type="ECO:0008006" key="3">
    <source>
        <dbReference type="Google" id="ProtNLM"/>
    </source>
</evidence>
<evidence type="ECO:0000313" key="1">
    <source>
        <dbReference type="EMBL" id="MDI9237676.1"/>
    </source>
</evidence>
<dbReference type="PROSITE" id="PS51257">
    <property type="entry name" value="PROKAR_LIPOPROTEIN"/>
    <property type="match status" value="1"/>
</dbReference>
<keyword evidence="2" id="KW-1185">Reference proteome</keyword>
<name>A0ABT6XC72_9GAMM</name>
<evidence type="ECO:0000313" key="2">
    <source>
        <dbReference type="Proteomes" id="UP001321580"/>
    </source>
</evidence>
<organism evidence="1 2">
    <name type="scientific">Lysobacter stagni</name>
    <dbReference type="NCBI Taxonomy" id="3045172"/>
    <lineage>
        <taxon>Bacteria</taxon>
        <taxon>Pseudomonadati</taxon>
        <taxon>Pseudomonadota</taxon>
        <taxon>Gammaproteobacteria</taxon>
        <taxon>Lysobacterales</taxon>
        <taxon>Lysobacteraceae</taxon>
        <taxon>Lysobacter</taxon>
    </lineage>
</organism>
<dbReference type="EMBL" id="JASGBI010000001">
    <property type="protein sequence ID" value="MDI9237676.1"/>
    <property type="molecule type" value="Genomic_DNA"/>
</dbReference>
<sequence length="108" mass="11751">MSKYLSFLLLGLTALTACDRHTTFRGTVAALDGQPLKNCTYEFESRGRRMSGAFDAPRFDEGYAVGFQAVAITFACEGYAPVTVKERSGGDLGRLVLTPVAARLPQRQ</sequence>
<dbReference type="Proteomes" id="UP001321580">
    <property type="component" value="Unassembled WGS sequence"/>
</dbReference>
<protein>
    <recommendedName>
        <fullName evidence="3">Lipoprotein</fullName>
    </recommendedName>
</protein>
<proteinExistence type="predicted"/>